<accession>A0A1G9ZEV5</accession>
<keyword evidence="1" id="KW-1133">Transmembrane helix</keyword>
<sequence length="65" mass="6645">MSTLSESRGMGPNAPMSAIGYIIAGLLALVLLPLAPIILVAWLALKIAEAAGGETEEDDRRPGAA</sequence>
<reference evidence="2 3" key="1">
    <citation type="submission" date="2016-10" db="EMBL/GenBank/DDBJ databases">
        <authorList>
            <person name="de Groot N.N."/>
        </authorList>
    </citation>
    <scope>NUCLEOTIDE SEQUENCE [LARGE SCALE GENOMIC DNA]</scope>
    <source>
        <strain evidence="3">EB21,IBRC-M 10013,KCTC 4048</strain>
    </source>
</reference>
<name>A0A1G9ZEV5_9EURY</name>
<dbReference type="EMBL" id="FNIA01000020">
    <property type="protein sequence ID" value="SDN19942.1"/>
    <property type="molecule type" value="Genomic_DNA"/>
</dbReference>
<evidence type="ECO:0000313" key="3">
    <source>
        <dbReference type="Proteomes" id="UP000199370"/>
    </source>
</evidence>
<dbReference type="STRING" id="996166.SAMN05192554_12018"/>
<gene>
    <name evidence="2" type="ORF">SAMN05192554_12018</name>
</gene>
<dbReference type="RefSeq" id="WP_089735258.1">
    <property type="nucleotide sequence ID" value="NZ_FNIA01000020.1"/>
</dbReference>
<keyword evidence="1" id="KW-0812">Transmembrane</keyword>
<keyword evidence="3" id="KW-1185">Reference proteome</keyword>
<evidence type="ECO:0000256" key="1">
    <source>
        <dbReference type="SAM" id="Phobius"/>
    </source>
</evidence>
<organism evidence="2 3">
    <name type="scientific">Haloarchaeobius iranensis</name>
    <dbReference type="NCBI Taxonomy" id="996166"/>
    <lineage>
        <taxon>Archaea</taxon>
        <taxon>Methanobacteriati</taxon>
        <taxon>Methanobacteriota</taxon>
        <taxon>Stenosarchaea group</taxon>
        <taxon>Halobacteria</taxon>
        <taxon>Halobacteriales</taxon>
        <taxon>Halorubellaceae</taxon>
        <taxon>Haloarchaeobius</taxon>
    </lineage>
</organism>
<proteinExistence type="predicted"/>
<feature type="transmembrane region" description="Helical" evidence="1">
    <location>
        <begin position="20"/>
        <end position="45"/>
    </location>
</feature>
<protein>
    <submittedName>
        <fullName evidence="2">Uncharacterized protein</fullName>
    </submittedName>
</protein>
<dbReference type="AlphaFoldDB" id="A0A1G9ZEV5"/>
<evidence type="ECO:0000313" key="2">
    <source>
        <dbReference type="EMBL" id="SDN19942.1"/>
    </source>
</evidence>
<dbReference type="Proteomes" id="UP000199370">
    <property type="component" value="Unassembled WGS sequence"/>
</dbReference>
<dbReference type="Pfam" id="PF24379">
    <property type="entry name" value="DUF7535"/>
    <property type="match status" value="1"/>
</dbReference>
<keyword evidence="1" id="KW-0472">Membrane</keyword>
<dbReference type="InterPro" id="IPR055957">
    <property type="entry name" value="DUF7535"/>
</dbReference>